<feature type="repeat" description="WD" evidence="3">
    <location>
        <begin position="179"/>
        <end position="219"/>
    </location>
</feature>
<feature type="repeat" description="WD" evidence="3">
    <location>
        <begin position="220"/>
        <end position="252"/>
    </location>
</feature>
<dbReference type="GO" id="GO:0006890">
    <property type="term" value="P:retrograde vesicle-mediated transport, Golgi to endoplasmic reticulum"/>
    <property type="evidence" value="ECO:0007669"/>
    <property type="project" value="TreeGrafter"/>
</dbReference>
<dbReference type="OrthoDB" id="10261470at2759"/>
<dbReference type="InterPro" id="IPR015943">
    <property type="entry name" value="WD40/YVTN_repeat-like_dom_sf"/>
</dbReference>
<reference evidence="5 6" key="2">
    <citation type="journal article" date="2012" name="Proc. Natl. Acad. Sci. U.S.A.">
        <title>Gain and loss of multiple functionally related, horizontally transferred genes in the reduced genomes of two microsporidian parasites.</title>
        <authorList>
            <person name="Pombert J.-F."/>
            <person name="Selman M."/>
            <person name="Burki F."/>
            <person name="Bardell F.T."/>
            <person name="Farinelli L."/>
            <person name="Solter L.F."/>
            <person name="Whitman D.W."/>
            <person name="Weiss L.M."/>
            <person name="Corradi N."/>
            <person name="Keeling P.J."/>
        </authorList>
    </citation>
    <scope>NUCLEOTIDE SEQUENCE [LARGE SCALE GENOMIC DNA]</scope>
    <source>
        <strain evidence="5 6">ATCC 50506</strain>
    </source>
</reference>
<evidence type="ECO:0000256" key="1">
    <source>
        <dbReference type="ARBA" id="ARBA00022574"/>
    </source>
</evidence>
<dbReference type="Gene3D" id="1.25.40.470">
    <property type="match status" value="1"/>
</dbReference>
<evidence type="ECO:0000313" key="5">
    <source>
        <dbReference type="EMBL" id="ADM12057.1"/>
    </source>
</evidence>
<dbReference type="GeneID" id="9698245"/>
<dbReference type="Proteomes" id="UP000002313">
    <property type="component" value="Chromosome VIII"/>
</dbReference>
<dbReference type="Pfam" id="PF00400">
    <property type="entry name" value="WD40"/>
    <property type="match status" value="4"/>
</dbReference>
<evidence type="ECO:0000313" key="6">
    <source>
        <dbReference type="Proteomes" id="UP000002313"/>
    </source>
</evidence>
<dbReference type="GO" id="GO:0030126">
    <property type="term" value="C:COPI vesicle coat"/>
    <property type="evidence" value="ECO:0007669"/>
    <property type="project" value="TreeGrafter"/>
</dbReference>
<feature type="repeat" description="WD" evidence="3">
    <location>
        <begin position="136"/>
        <end position="178"/>
    </location>
</feature>
<dbReference type="InterPro" id="IPR020472">
    <property type="entry name" value="WD40_PAC1"/>
</dbReference>
<gene>
    <name evidence="5" type="ORF">Eint_081250</name>
</gene>
<evidence type="ECO:0000256" key="3">
    <source>
        <dbReference type="PROSITE-ProRule" id="PRU00221"/>
    </source>
</evidence>
<dbReference type="PROSITE" id="PS00678">
    <property type="entry name" value="WD_REPEATS_1"/>
    <property type="match status" value="1"/>
</dbReference>
<keyword evidence="1 3" id="KW-0853">WD repeat</keyword>
<dbReference type="GO" id="GO:0006891">
    <property type="term" value="P:intra-Golgi vesicle-mediated transport"/>
    <property type="evidence" value="ECO:0007669"/>
    <property type="project" value="TreeGrafter"/>
</dbReference>
<dbReference type="CDD" id="cd00200">
    <property type="entry name" value="WD40"/>
    <property type="match status" value="1"/>
</dbReference>
<feature type="domain" description="COPA/B TPR" evidence="4">
    <location>
        <begin position="582"/>
        <end position="720"/>
    </location>
</feature>
<dbReference type="PROSITE" id="PS50082">
    <property type="entry name" value="WD_REPEATS_2"/>
    <property type="match status" value="4"/>
</dbReference>
<sequence>MKFKRTIQKTFGSSKIKSIQVHPTKPIGIMGLFSGDIQVWDIDKMGMINSIHVCNEPIRTCAILSRMDWVLVGSDNGKVSIYELGKYRKIKMFHGHDDFIRKIEVHPQEPMFLTASDDSTLKSWTYEEEIVQKMVYTGHKHFVMDVCFYPNDCSKFVSCSLDSTIKVWHIGQPHCVKTFKGHASGVNSICFLSGDYLVSGADDLTLKVWDFQTTQCITTLAGHTNNVNKVYPFSSFSLFASCGEDGSMRLWNSKTFKQEDLIMLQGGRVWDVKEKDGRIIVGCDEELVFINAWQGSSLVRMSRNRIFYSASGSMFGTRSDNIGVVKELHNIGFYPDELEVSPSGKTIAVGNEGEFKIFSSLGFRNKFGGEGRDFHFIEDDEFVVRNGEVVNFYKKAEVIRSISIKGISKVFFLSPRLIGCNVCDQTRIYLSTGEFVSSVSHASDHLAMIGDFLIACGAFISIYRVDHEVINGFIEQEIEIPEEGIKEALIHLGTEYYSVASWCAKEDVFYFVSNGKGYYLILGDKPYVYHFSSIDGTIAGVENGVLFYLRDKSIECKRIDGEFLEFQRSVILGKEYKVTEGIRSKAIAFFESLEMHENALDLCIDDNQRFEILLKLDRYDEAFSKANSIVKYDKLGRYFLRAGELPKASECFLKSRNWVSLLLSDILSSKKNLSLAASECKKEGRLNHAFFAYLKSGQYIECAKLLEKTPFSTLFAKNYLD</sequence>
<dbReference type="PANTHER" id="PTHR19876:SF2">
    <property type="entry name" value="COATOMER SUBUNIT BETA"/>
    <property type="match status" value="1"/>
</dbReference>
<keyword evidence="6" id="KW-1185">Reference proteome</keyword>
<feature type="repeat" description="WD" evidence="3">
    <location>
        <begin position="93"/>
        <end position="124"/>
    </location>
</feature>
<dbReference type="InterPro" id="IPR036322">
    <property type="entry name" value="WD40_repeat_dom_sf"/>
</dbReference>
<dbReference type="SMART" id="SM00320">
    <property type="entry name" value="WD40"/>
    <property type="match status" value="6"/>
</dbReference>
<dbReference type="InterPro" id="IPR001680">
    <property type="entry name" value="WD40_rpt"/>
</dbReference>
<dbReference type="InterPro" id="IPR056176">
    <property type="entry name" value="TPR_COPA_B"/>
</dbReference>
<dbReference type="PANTHER" id="PTHR19876">
    <property type="entry name" value="COATOMER"/>
    <property type="match status" value="1"/>
</dbReference>
<dbReference type="Pfam" id="PF23953">
    <property type="entry name" value="TPR_COPA_B"/>
    <property type="match status" value="1"/>
</dbReference>
<organism evidence="5 6">
    <name type="scientific">Encephalitozoon intestinalis (strain ATCC 50506)</name>
    <name type="common">Microsporidian parasite</name>
    <name type="synonym">Septata intestinalis</name>
    <dbReference type="NCBI Taxonomy" id="876142"/>
    <lineage>
        <taxon>Eukaryota</taxon>
        <taxon>Fungi</taxon>
        <taxon>Fungi incertae sedis</taxon>
        <taxon>Microsporidia</taxon>
        <taxon>Unikaryonidae</taxon>
        <taxon>Encephalitozoon</taxon>
    </lineage>
</organism>
<dbReference type="RefSeq" id="XP_003073417.1">
    <property type="nucleotide sequence ID" value="XM_003073371.1"/>
</dbReference>
<reference evidence="5 6" key="1">
    <citation type="journal article" date="2010" name="Nat. Commun.">
        <title>The complete sequence of the smallest known nuclear genome from the microsporidian Encephalitozoon intestinalis.</title>
        <authorList>
            <person name="Corradi N."/>
            <person name="Pombert J.-F."/>
            <person name="Farinelli L."/>
            <person name="Didier E.S."/>
            <person name="Keeling P.J."/>
        </authorList>
    </citation>
    <scope>NUCLEOTIDE SEQUENCE [LARGE SCALE GENOMIC DNA]</scope>
    <source>
        <strain evidence="5 6">ATCC 50506</strain>
    </source>
</reference>
<dbReference type="Gene3D" id="2.130.10.10">
    <property type="entry name" value="YVTN repeat-like/Quinoprotein amine dehydrogenase"/>
    <property type="match status" value="1"/>
</dbReference>
<dbReference type="AlphaFoldDB" id="E0S8U0"/>
<dbReference type="InterPro" id="IPR050844">
    <property type="entry name" value="Coatomer_complex_subunit"/>
</dbReference>
<dbReference type="PROSITE" id="PS50294">
    <property type="entry name" value="WD_REPEATS_REGION"/>
    <property type="match status" value="4"/>
</dbReference>
<keyword evidence="2" id="KW-0677">Repeat</keyword>
<dbReference type="KEGG" id="ein:Eint_081250"/>
<proteinExistence type="predicted"/>
<dbReference type="SUPFAM" id="SSF50978">
    <property type="entry name" value="WD40 repeat-like"/>
    <property type="match status" value="1"/>
</dbReference>
<dbReference type="InterPro" id="IPR019775">
    <property type="entry name" value="WD40_repeat_CS"/>
</dbReference>
<dbReference type="HOGENOM" id="CLU_022265_0_0_1"/>
<accession>E0S8U0</accession>
<dbReference type="GO" id="GO:0006886">
    <property type="term" value="P:intracellular protein transport"/>
    <property type="evidence" value="ECO:0007669"/>
    <property type="project" value="TreeGrafter"/>
</dbReference>
<dbReference type="PRINTS" id="PR00320">
    <property type="entry name" value="GPROTEINBRPT"/>
</dbReference>
<dbReference type="VEuPathDB" id="MicrosporidiaDB:Eint_081250"/>
<dbReference type="GO" id="GO:0006888">
    <property type="term" value="P:endoplasmic reticulum to Golgi vesicle-mediated transport"/>
    <property type="evidence" value="ECO:0007669"/>
    <property type="project" value="TreeGrafter"/>
</dbReference>
<dbReference type="EMBL" id="CP001949">
    <property type="protein sequence ID" value="ADM12057.1"/>
    <property type="molecule type" value="Genomic_DNA"/>
</dbReference>
<evidence type="ECO:0000259" key="4">
    <source>
        <dbReference type="Pfam" id="PF23953"/>
    </source>
</evidence>
<evidence type="ECO:0000256" key="2">
    <source>
        <dbReference type="ARBA" id="ARBA00022737"/>
    </source>
</evidence>
<protein>
    <submittedName>
        <fullName evidence="5">Coatomer subunit beta prime</fullName>
    </submittedName>
</protein>
<name>E0S8U0_ENCIT</name>